<keyword evidence="4" id="KW-1185">Reference proteome</keyword>
<sequence>MMWWAVWCAVVAAGAGAASAPAPDSLAPLDLVQMDSPAPEDEGINYGVPPMGSRYASGAPWLYLLAEMPRESQVSRSVSPMRPRRSFTVNPAVDVLQRSAYNSYLERLAHNNRNFLDRLGKRAPAHFTVLSN</sequence>
<organism evidence="2">
    <name type="scientific">Chilo suppressalis</name>
    <name type="common">Asiatic rice borer moth</name>
    <dbReference type="NCBI Taxonomy" id="168631"/>
    <lineage>
        <taxon>Eukaryota</taxon>
        <taxon>Metazoa</taxon>
        <taxon>Ecdysozoa</taxon>
        <taxon>Arthropoda</taxon>
        <taxon>Hexapoda</taxon>
        <taxon>Insecta</taxon>
        <taxon>Pterygota</taxon>
        <taxon>Neoptera</taxon>
        <taxon>Endopterygota</taxon>
        <taxon>Lepidoptera</taxon>
        <taxon>Glossata</taxon>
        <taxon>Ditrysia</taxon>
        <taxon>Pyraloidea</taxon>
        <taxon>Crambidae</taxon>
        <taxon>Crambinae</taxon>
        <taxon>Chilo</taxon>
    </lineage>
</organism>
<dbReference type="EMBL" id="OU963898">
    <property type="protein sequence ID" value="CAH2990111.1"/>
    <property type="molecule type" value="Genomic_DNA"/>
</dbReference>
<dbReference type="EMBL" id="KT005966">
    <property type="protein sequence ID" value="ALM30317.1"/>
    <property type="molecule type" value="mRNA"/>
</dbReference>
<dbReference type="AlphaFoldDB" id="A0A0S1U0H5"/>
<dbReference type="OrthoDB" id="6418774at2759"/>
<protein>
    <submittedName>
        <fullName evidence="2">Corticotropin-releasing factor-like protein</fullName>
    </submittedName>
</protein>
<feature type="signal peptide" evidence="1">
    <location>
        <begin position="1"/>
        <end position="17"/>
    </location>
</feature>
<feature type="chain" id="PRO_5006591091" evidence="1">
    <location>
        <begin position="18"/>
        <end position="132"/>
    </location>
</feature>
<proteinExistence type="evidence at transcript level"/>
<reference evidence="2" key="1">
    <citation type="submission" date="2015-06" db="EMBL/GenBank/DDBJ databases">
        <title>Identification of neuropeptides and their putative G protein-coupled receptors in the rice striped stem borer Chilo suppressalis.</title>
        <authorList>
            <person name="Xu G."/>
            <person name="Ye G.-Y."/>
        </authorList>
    </citation>
    <scope>NUCLEOTIDE SEQUENCE</scope>
</reference>
<evidence type="ECO:0000313" key="3">
    <source>
        <dbReference type="EMBL" id="CAH2990111.1"/>
    </source>
</evidence>
<evidence type="ECO:0000313" key="2">
    <source>
        <dbReference type="EMBL" id="ALM30317.1"/>
    </source>
</evidence>
<gene>
    <name evidence="2" type="primary">DH34</name>
    <name evidence="3" type="ORF">CHILSU_LOCUS9367</name>
</gene>
<evidence type="ECO:0000256" key="1">
    <source>
        <dbReference type="SAM" id="SignalP"/>
    </source>
</evidence>
<accession>A0A0S1U0H5</accession>
<name>A0A0S1U0H5_CHISP</name>
<dbReference type="Proteomes" id="UP001153292">
    <property type="component" value="Chromosome 5"/>
</dbReference>
<evidence type="ECO:0000313" key="4">
    <source>
        <dbReference type="Proteomes" id="UP001153292"/>
    </source>
</evidence>
<reference evidence="3" key="2">
    <citation type="submission" date="2021-12" db="EMBL/GenBank/DDBJ databases">
        <authorList>
            <person name="King R."/>
        </authorList>
    </citation>
    <scope>NUCLEOTIDE SEQUENCE</scope>
</reference>
<keyword evidence="1" id="KW-0732">Signal</keyword>